<dbReference type="GO" id="GO:0030288">
    <property type="term" value="C:outer membrane-bounded periplasmic space"/>
    <property type="evidence" value="ECO:0007669"/>
    <property type="project" value="TreeGrafter"/>
</dbReference>
<dbReference type="EC" id="3.5.1.28" evidence="4"/>
<organism evidence="12 13">
    <name type="scientific">Nitrosomonas aestuarii</name>
    <dbReference type="NCBI Taxonomy" id="52441"/>
    <lineage>
        <taxon>Bacteria</taxon>
        <taxon>Pseudomonadati</taxon>
        <taxon>Pseudomonadota</taxon>
        <taxon>Betaproteobacteria</taxon>
        <taxon>Nitrosomonadales</taxon>
        <taxon>Nitrosomonadaceae</taxon>
        <taxon>Nitrosomonas</taxon>
    </lineage>
</organism>
<dbReference type="CDD" id="cd02696">
    <property type="entry name" value="MurNAc-LAA"/>
    <property type="match status" value="1"/>
</dbReference>
<keyword evidence="6" id="KW-0574">Periplasm</keyword>
<evidence type="ECO:0000256" key="9">
    <source>
        <dbReference type="ARBA" id="ARBA00074581"/>
    </source>
</evidence>
<evidence type="ECO:0000256" key="3">
    <source>
        <dbReference type="ARBA" id="ARBA00010860"/>
    </source>
</evidence>
<dbReference type="InterPro" id="IPR021731">
    <property type="entry name" value="AMIN_dom"/>
</dbReference>
<sequence length="483" mass="53426">MFKASAKPGLTMTAATPTFMSFTRLRCVLLDISVRRAYYLLFILALLTCFISFHSKPALATDTIITTARVGLADHHTRITLESDQPIQYELSMLSNPGRVVVDLVNVTLNRTIKSLPAKIDPTDPFIAQIRYGRFKPHILRLVFDLKADVVPRTFLMEPADDHGYRLVLDIFQPDKAAIAEMDTNIKETSTGKNVDGDALGDLVASLLKKKPERQTSRQTSKDTNRFSPKSYQVAQYHKPTPPRTIIVAIDPGHGGRDPGAVGDNGTREKDITLAISRKLKTIIDKEPFMRAILTRDGDFDLPLKRRQEIARQQNADLFVSIHADGSPRPHAHGSSVYTLSEHGATSTTASWLAQKENNADSNLIGGVNIATKSGDMREIILDLSMSATISDSVKVAELVLNELGQINRLHKKTVEQAGFVVLKSPDIPSILVETAFITNPSEERKLKNQDYQRKMAKAIFGGIKNYFASNPALARTDVARAQ</sequence>
<gene>
    <name evidence="12" type="ORF">SAMN05216302_101751</name>
</gene>
<dbReference type="GO" id="GO:0071555">
    <property type="term" value="P:cell wall organization"/>
    <property type="evidence" value="ECO:0007669"/>
    <property type="project" value="UniProtKB-KW"/>
</dbReference>
<feature type="domain" description="MurNAc-LAA" evidence="11">
    <location>
        <begin position="308"/>
        <end position="465"/>
    </location>
</feature>
<comment type="catalytic activity">
    <reaction evidence="1">
        <text>Hydrolyzes the link between N-acetylmuramoyl residues and L-amino acid residues in certain cell-wall glycopeptides.</text>
        <dbReference type="EC" id="3.5.1.28"/>
    </reaction>
</comment>
<evidence type="ECO:0000313" key="12">
    <source>
        <dbReference type="EMBL" id="SFK84575.1"/>
    </source>
</evidence>
<evidence type="ECO:0000256" key="4">
    <source>
        <dbReference type="ARBA" id="ARBA00011901"/>
    </source>
</evidence>
<dbReference type="Pfam" id="PF01520">
    <property type="entry name" value="Amidase_3"/>
    <property type="match status" value="1"/>
</dbReference>
<accession>A0A1I4CUL2</accession>
<dbReference type="Gene3D" id="3.40.630.40">
    <property type="entry name" value="Zn-dependent exopeptidases"/>
    <property type="match status" value="1"/>
</dbReference>
<dbReference type="InterPro" id="IPR002508">
    <property type="entry name" value="MurNAc-LAA_cat"/>
</dbReference>
<feature type="region of interest" description="Disordered" evidence="10">
    <location>
        <begin position="210"/>
        <end position="229"/>
    </location>
</feature>
<protein>
    <recommendedName>
        <fullName evidence="9">N-acetylmuramoyl-L-alanine amidase AmiC</fullName>
        <ecNumber evidence="4">3.5.1.28</ecNumber>
    </recommendedName>
</protein>
<dbReference type="RefSeq" id="WP_244531881.1">
    <property type="nucleotide sequence ID" value="NZ_FOSP01000017.1"/>
</dbReference>
<keyword evidence="5" id="KW-0732">Signal</keyword>
<dbReference type="GO" id="GO:0009253">
    <property type="term" value="P:peptidoglycan catabolic process"/>
    <property type="evidence" value="ECO:0007669"/>
    <property type="project" value="InterPro"/>
</dbReference>
<proteinExistence type="inferred from homology"/>
<dbReference type="Proteomes" id="UP000199533">
    <property type="component" value="Unassembled WGS sequence"/>
</dbReference>
<feature type="compositionally biased region" description="Basic and acidic residues" evidence="10">
    <location>
        <begin position="213"/>
        <end position="225"/>
    </location>
</feature>
<dbReference type="Gene3D" id="2.60.40.3500">
    <property type="match status" value="1"/>
</dbReference>
<dbReference type="FunFam" id="3.40.630.40:FF:000001">
    <property type="entry name" value="N-acetylmuramoyl-L-alanine amidase"/>
    <property type="match status" value="1"/>
</dbReference>
<evidence type="ECO:0000256" key="6">
    <source>
        <dbReference type="ARBA" id="ARBA00022764"/>
    </source>
</evidence>
<comment type="similarity">
    <text evidence="3">Belongs to the N-acetylmuramoyl-L-alanine amidase 3 family.</text>
</comment>
<reference evidence="13" key="1">
    <citation type="submission" date="2016-10" db="EMBL/GenBank/DDBJ databases">
        <authorList>
            <person name="Varghese N."/>
            <person name="Submissions S."/>
        </authorList>
    </citation>
    <scope>NUCLEOTIDE SEQUENCE [LARGE SCALE GENOMIC DNA]</scope>
    <source>
        <strain evidence="13">Nm69</strain>
    </source>
</reference>
<evidence type="ECO:0000259" key="11">
    <source>
        <dbReference type="SMART" id="SM00646"/>
    </source>
</evidence>
<dbReference type="EMBL" id="FOSP01000017">
    <property type="protein sequence ID" value="SFK84575.1"/>
    <property type="molecule type" value="Genomic_DNA"/>
</dbReference>
<keyword evidence="8" id="KW-0961">Cell wall biogenesis/degradation</keyword>
<name>A0A1I4CUL2_9PROT</name>
<dbReference type="STRING" id="52441.SAMN05216302_101751"/>
<keyword evidence="7" id="KW-0378">Hydrolase</keyword>
<evidence type="ECO:0000256" key="2">
    <source>
        <dbReference type="ARBA" id="ARBA00004418"/>
    </source>
</evidence>
<evidence type="ECO:0000256" key="7">
    <source>
        <dbReference type="ARBA" id="ARBA00022801"/>
    </source>
</evidence>
<dbReference type="PANTHER" id="PTHR30404:SF0">
    <property type="entry name" value="N-ACETYLMURAMOYL-L-ALANINE AMIDASE AMIC"/>
    <property type="match status" value="1"/>
</dbReference>
<dbReference type="Pfam" id="PF11741">
    <property type="entry name" value="AMIN"/>
    <property type="match status" value="1"/>
</dbReference>
<evidence type="ECO:0000256" key="5">
    <source>
        <dbReference type="ARBA" id="ARBA00022729"/>
    </source>
</evidence>
<dbReference type="AlphaFoldDB" id="A0A1I4CUL2"/>
<dbReference type="SUPFAM" id="SSF53187">
    <property type="entry name" value="Zn-dependent exopeptidases"/>
    <property type="match status" value="1"/>
</dbReference>
<dbReference type="PANTHER" id="PTHR30404">
    <property type="entry name" value="N-ACETYLMURAMOYL-L-ALANINE AMIDASE"/>
    <property type="match status" value="1"/>
</dbReference>
<dbReference type="InterPro" id="IPR050695">
    <property type="entry name" value="N-acetylmuramoyl_amidase_3"/>
</dbReference>
<evidence type="ECO:0000256" key="1">
    <source>
        <dbReference type="ARBA" id="ARBA00001561"/>
    </source>
</evidence>
<dbReference type="SMART" id="SM00646">
    <property type="entry name" value="Ami_3"/>
    <property type="match status" value="1"/>
</dbReference>
<evidence type="ECO:0000313" key="13">
    <source>
        <dbReference type="Proteomes" id="UP000199533"/>
    </source>
</evidence>
<comment type="subcellular location">
    <subcellularLocation>
        <location evidence="2">Periplasm</location>
    </subcellularLocation>
</comment>
<evidence type="ECO:0000256" key="8">
    <source>
        <dbReference type="ARBA" id="ARBA00023316"/>
    </source>
</evidence>
<dbReference type="GO" id="GO:0008745">
    <property type="term" value="F:N-acetylmuramoyl-L-alanine amidase activity"/>
    <property type="evidence" value="ECO:0007669"/>
    <property type="project" value="UniProtKB-EC"/>
</dbReference>
<keyword evidence="13" id="KW-1185">Reference proteome</keyword>
<evidence type="ECO:0000256" key="10">
    <source>
        <dbReference type="SAM" id="MobiDB-lite"/>
    </source>
</evidence>